<dbReference type="CDD" id="cd04056">
    <property type="entry name" value="Peptidases_S53"/>
    <property type="match status" value="1"/>
</dbReference>
<dbReference type="GO" id="GO:0005576">
    <property type="term" value="C:extracellular region"/>
    <property type="evidence" value="ECO:0007669"/>
    <property type="project" value="UniProtKB-SubCell"/>
</dbReference>
<keyword evidence="9 15" id="KW-0378">Hydrolase</keyword>
<keyword evidence="14" id="KW-0325">Glycoprotein</keyword>
<dbReference type="Pfam" id="PF09286">
    <property type="entry name" value="Pro-kuma_activ"/>
    <property type="match status" value="1"/>
</dbReference>
<keyword evidence="12" id="KW-0843">Virulence</keyword>
<evidence type="ECO:0000256" key="12">
    <source>
        <dbReference type="ARBA" id="ARBA00023026"/>
    </source>
</evidence>
<dbReference type="GO" id="GO:0004252">
    <property type="term" value="F:serine-type endopeptidase activity"/>
    <property type="evidence" value="ECO:0007669"/>
    <property type="project" value="UniProtKB-UniRule"/>
</dbReference>
<evidence type="ECO:0000313" key="19">
    <source>
        <dbReference type="Proteomes" id="UP000800041"/>
    </source>
</evidence>
<dbReference type="SUPFAM" id="SSF52743">
    <property type="entry name" value="Subtilisin-like"/>
    <property type="match status" value="1"/>
</dbReference>
<evidence type="ECO:0000256" key="14">
    <source>
        <dbReference type="ARBA" id="ARBA00023180"/>
    </source>
</evidence>
<keyword evidence="6 15" id="KW-0645">Protease</keyword>
<keyword evidence="7 15" id="KW-0479">Metal-binding</keyword>
<dbReference type="AlphaFoldDB" id="A0A6G1H1I5"/>
<dbReference type="Gene3D" id="3.40.50.200">
    <property type="entry name" value="Peptidase S8/S53 domain"/>
    <property type="match status" value="1"/>
</dbReference>
<accession>A0A6G1H1I5</accession>
<evidence type="ECO:0000256" key="7">
    <source>
        <dbReference type="ARBA" id="ARBA00022723"/>
    </source>
</evidence>
<dbReference type="GO" id="GO:0006508">
    <property type="term" value="P:proteolysis"/>
    <property type="evidence" value="ECO:0007669"/>
    <property type="project" value="UniProtKB-KW"/>
</dbReference>
<evidence type="ECO:0000256" key="9">
    <source>
        <dbReference type="ARBA" id="ARBA00022801"/>
    </source>
</evidence>
<gene>
    <name evidence="18" type="ORF">K402DRAFT_412309</name>
</gene>
<evidence type="ECO:0000256" key="5">
    <source>
        <dbReference type="ARBA" id="ARBA00022525"/>
    </source>
</evidence>
<feature type="binding site" evidence="15">
    <location>
        <position position="579"/>
    </location>
    <ligand>
        <name>Ca(2+)</name>
        <dbReference type="ChEBI" id="CHEBI:29108"/>
    </ligand>
</feature>
<dbReference type="InterPro" id="IPR050819">
    <property type="entry name" value="Tripeptidyl-peptidase_I"/>
</dbReference>
<keyword evidence="19" id="KW-1185">Reference proteome</keyword>
<evidence type="ECO:0000256" key="8">
    <source>
        <dbReference type="ARBA" id="ARBA00022729"/>
    </source>
</evidence>
<evidence type="ECO:0000256" key="3">
    <source>
        <dbReference type="ARBA" id="ARBA00004239"/>
    </source>
</evidence>
<feature type="binding site" evidence="15">
    <location>
        <position position="577"/>
    </location>
    <ligand>
        <name>Ca(2+)</name>
        <dbReference type="ChEBI" id="CHEBI:29108"/>
    </ligand>
</feature>
<evidence type="ECO:0000259" key="17">
    <source>
        <dbReference type="PROSITE" id="PS51695"/>
    </source>
</evidence>
<keyword evidence="11 15" id="KW-0106">Calcium</keyword>
<dbReference type="SMART" id="SM00944">
    <property type="entry name" value="Pro-kuma_activ"/>
    <property type="match status" value="1"/>
</dbReference>
<dbReference type="InterPro" id="IPR030400">
    <property type="entry name" value="Sedolisin_dom"/>
</dbReference>
<dbReference type="EC" id="3.4.14.10" evidence="4"/>
<dbReference type="EMBL" id="ML977154">
    <property type="protein sequence ID" value="KAF1986924.1"/>
    <property type="molecule type" value="Genomic_DNA"/>
</dbReference>
<evidence type="ECO:0000256" key="4">
    <source>
        <dbReference type="ARBA" id="ARBA00012462"/>
    </source>
</evidence>
<feature type="domain" description="Peptidase S53" evidence="17">
    <location>
        <begin position="197"/>
        <end position="599"/>
    </location>
</feature>
<sequence>MFRSTFAVAALALQLQLALAGKLHESIAQAPSGWTEVGQPAADTPFDLQIALKLENTEALETHLVEVASPGSQCYGNHMSKAEVEALIKPKDEVKKAVVGWLQERGIQEIKSDDFWVTVKTTIGKANEILETTFATYEKDGIRKIRTTAYSLPETFSDYIDLVTPTTFFSSMKPQAPYTRDAQVPSGTNAESPCQTSVTPACLKEFYNIGDYKADPKSGSIVAFGSFLNQTARYNDLFLYEKANGIPEQNFTKVFVNNAPDNQEIGNTESDFGEANLDVQCIVGVANPLPVVEFLTAGSPPFLPNLDMPTPADNSNEPYIPYLQYLLSKENADLPQVITNSYGEPEQTVPETYARRACLMFGMLAARGITVFESSGDTGVGSHCQSNDGKKATRFLGQFPSTCPWLTGVGGTEAAFPEVAWEASSGGFSDYWTVPEYQKASVDSYFTDKISPAALEARLPYFSRQGRGFPDVSAHSLAPNYQIWAEDSPGPSGGASAASPVWAAVVGLLNDARLRAGMPALGFLNPWLYSEGYKSLIDVTGGGSIGCTGENLQTGQSFNGEGNVLPSTVASWNATAGWDPVTGLGMPDFQKMKAAVLALKPANGTCARPMRR</sequence>
<dbReference type="InterPro" id="IPR015366">
    <property type="entry name" value="S53_propep"/>
</dbReference>
<comment type="function">
    <text evidence="2">Secreted tripeptidyl-peptidase which degrades proteins at acidic pHs and is involved in virulence.</text>
</comment>
<comment type="cofactor">
    <cofactor evidence="15">
        <name>Ca(2+)</name>
        <dbReference type="ChEBI" id="CHEBI:29108"/>
    </cofactor>
    <text evidence="15">Binds 1 Ca(2+) ion per subunit.</text>
</comment>
<protein>
    <recommendedName>
        <fullName evidence="4">tripeptidyl-peptidase II</fullName>
        <ecNumber evidence="4">3.4.14.10</ecNumber>
    </recommendedName>
</protein>
<evidence type="ECO:0000256" key="13">
    <source>
        <dbReference type="ARBA" id="ARBA00023145"/>
    </source>
</evidence>
<keyword evidence="10 15" id="KW-0720">Serine protease</keyword>
<evidence type="ECO:0000313" key="18">
    <source>
        <dbReference type="EMBL" id="KAF1986924.1"/>
    </source>
</evidence>
<keyword evidence="8 16" id="KW-0732">Signal</keyword>
<keyword evidence="13" id="KW-0865">Zymogen</keyword>
<feature type="active site" description="Charge relay system" evidence="15">
    <location>
        <position position="496"/>
    </location>
</feature>
<dbReference type="OrthoDB" id="409122at2759"/>
<feature type="binding site" evidence="15">
    <location>
        <position position="539"/>
    </location>
    <ligand>
        <name>Ca(2+)</name>
        <dbReference type="ChEBI" id="CHEBI:29108"/>
    </ligand>
</feature>
<dbReference type="InterPro" id="IPR036852">
    <property type="entry name" value="Peptidase_S8/S53_dom_sf"/>
</dbReference>
<evidence type="ECO:0000256" key="16">
    <source>
        <dbReference type="SAM" id="SignalP"/>
    </source>
</evidence>
<reference evidence="18" key="1">
    <citation type="journal article" date="2020" name="Stud. Mycol.">
        <title>101 Dothideomycetes genomes: a test case for predicting lifestyles and emergence of pathogens.</title>
        <authorList>
            <person name="Haridas S."/>
            <person name="Albert R."/>
            <person name="Binder M."/>
            <person name="Bloem J."/>
            <person name="Labutti K."/>
            <person name="Salamov A."/>
            <person name="Andreopoulos B."/>
            <person name="Baker S."/>
            <person name="Barry K."/>
            <person name="Bills G."/>
            <person name="Bluhm B."/>
            <person name="Cannon C."/>
            <person name="Castanera R."/>
            <person name="Culley D."/>
            <person name="Daum C."/>
            <person name="Ezra D."/>
            <person name="Gonzalez J."/>
            <person name="Henrissat B."/>
            <person name="Kuo A."/>
            <person name="Liang C."/>
            <person name="Lipzen A."/>
            <person name="Lutzoni F."/>
            <person name="Magnuson J."/>
            <person name="Mondo S."/>
            <person name="Nolan M."/>
            <person name="Ohm R."/>
            <person name="Pangilinan J."/>
            <person name="Park H.-J."/>
            <person name="Ramirez L."/>
            <person name="Alfaro M."/>
            <person name="Sun H."/>
            <person name="Tritt A."/>
            <person name="Yoshinaga Y."/>
            <person name="Zwiers L.-H."/>
            <person name="Turgeon B."/>
            <person name="Goodwin S."/>
            <person name="Spatafora J."/>
            <person name="Crous P."/>
            <person name="Grigoriev I."/>
        </authorList>
    </citation>
    <scope>NUCLEOTIDE SEQUENCE</scope>
    <source>
        <strain evidence="18">CBS 113979</strain>
    </source>
</reference>
<keyword evidence="5" id="KW-0964">Secreted</keyword>
<evidence type="ECO:0000256" key="1">
    <source>
        <dbReference type="ARBA" id="ARBA00001910"/>
    </source>
</evidence>
<comment type="catalytic activity">
    <reaction evidence="1">
        <text>Release of an N-terminal tripeptide from a polypeptide.</text>
        <dbReference type="EC" id="3.4.14.10"/>
    </reaction>
</comment>
<feature type="signal peptide" evidence="16">
    <location>
        <begin position="1"/>
        <end position="20"/>
    </location>
</feature>
<evidence type="ECO:0000256" key="2">
    <source>
        <dbReference type="ARBA" id="ARBA00002451"/>
    </source>
</evidence>
<dbReference type="PROSITE" id="PS51695">
    <property type="entry name" value="SEDOLISIN"/>
    <property type="match status" value="1"/>
</dbReference>
<evidence type="ECO:0000256" key="11">
    <source>
        <dbReference type="ARBA" id="ARBA00022837"/>
    </source>
</evidence>
<dbReference type="CDD" id="cd11377">
    <property type="entry name" value="Pro-peptidase_S53"/>
    <property type="match status" value="1"/>
</dbReference>
<organism evidence="18 19">
    <name type="scientific">Aulographum hederae CBS 113979</name>
    <dbReference type="NCBI Taxonomy" id="1176131"/>
    <lineage>
        <taxon>Eukaryota</taxon>
        <taxon>Fungi</taxon>
        <taxon>Dikarya</taxon>
        <taxon>Ascomycota</taxon>
        <taxon>Pezizomycotina</taxon>
        <taxon>Dothideomycetes</taxon>
        <taxon>Pleosporomycetidae</taxon>
        <taxon>Aulographales</taxon>
        <taxon>Aulographaceae</taxon>
    </lineage>
</organism>
<evidence type="ECO:0000256" key="6">
    <source>
        <dbReference type="ARBA" id="ARBA00022670"/>
    </source>
</evidence>
<comment type="subcellular location">
    <subcellularLocation>
        <location evidence="3">Secreted</location>
        <location evidence="3">Extracellular space</location>
    </subcellularLocation>
</comment>
<dbReference type="GO" id="GO:0008240">
    <property type="term" value="F:tripeptidyl-peptidase activity"/>
    <property type="evidence" value="ECO:0007669"/>
    <property type="project" value="UniProtKB-EC"/>
</dbReference>
<feature type="binding site" evidence="15">
    <location>
        <position position="538"/>
    </location>
    <ligand>
        <name>Ca(2+)</name>
        <dbReference type="ChEBI" id="CHEBI:29108"/>
    </ligand>
</feature>
<dbReference type="PANTHER" id="PTHR14218">
    <property type="entry name" value="PROTEASE S8 TRIPEPTIDYL PEPTIDASE I CLN2"/>
    <property type="match status" value="1"/>
</dbReference>
<evidence type="ECO:0000256" key="15">
    <source>
        <dbReference type="PROSITE-ProRule" id="PRU01032"/>
    </source>
</evidence>
<feature type="active site" description="Charge relay system" evidence="15">
    <location>
        <position position="274"/>
    </location>
</feature>
<dbReference type="Proteomes" id="UP000800041">
    <property type="component" value="Unassembled WGS sequence"/>
</dbReference>
<dbReference type="FunFam" id="3.40.50.200:FF:000015">
    <property type="entry name" value="Tripeptidyl peptidase A"/>
    <property type="match status" value="1"/>
</dbReference>
<name>A0A6G1H1I5_9PEZI</name>
<dbReference type="GO" id="GO:0046872">
    <property type="term" value="F:metal ion binding"/>
    <property type="evidence" value="ECO:0007669"/>
    <property type="project" value="UniProtKB-UniRule"/>
</dbReference>
<feature type="active site" description="Charge relay system" evidence="15">
    <location>
        <position position="278"/>
    </location>
</feature>
<evidence type="ECO:0000256" key="10">
    <source>
        <dbReference type="ARBA" id="ARBA00022825"/>
    </source>
</evidence>
<feature type="chain" id="PRO_5026102494" description="tripeptidyl-peptidase II" evidence="16">
    <location>
        <begin position="21"/>
        <end position="612"/>
    </location>
</feature>
<proteinExistence type="predicted"/>
<dbReference type="SUPFAM" id="SSF54897">
    <property type="entry name" value="Protease propeptides/inhibitors"/>
    <property type="match status" value="1"/>
</dbReference>
<dbReference type="PANTHER" id="PTHR14218:SF34">
    <property type="entry name" value="TRIPEPTIDYL-PEPTIDASE SED4"/>
    <property type="match status" value="1"/>
</dbReference>